<comment type="caution">
    <text evidence="1">The sequence shown here is derived from an EMBL/GenBank/DDBJ whole genome shotgun (WGS) entry which is preliminary data.</text>
</comment>
<dbReference type="EMBL" id="RYFC01000003">
    <property type="protein sequence ID" value="RTZ46287.1"/>
    <property type="molecule type" value="Genomic_DNA"/>
</dbReference>
<evidence type="ECO:0000313" key="1">
    <source>
        <dbReference type="EMBL" id="RTZ46287.1"/>
    </source>
</evidence>
<evidence type="ECO:0000313" key="2">
    <source>
        <dbReference type="Proteomes" id="UP000276953"/>
    </source>
</evidence>
<organism evidence="1 2">
    <name type="scientific">Chryseobacterium arthrosphaerae</name>
    <dbReference type="NCBI Taxonomy" id="651561"/>
    <lineage>
        <taxon>Bacteria</taxon>
        <taxon>Pseudomonadati</taxon>
        <taxon>Bacteroidota</taxon>
        <taxon>Flavobacteriia</taxon>
        <taxon>Flavobacteriales</taxon>
        <taxon>Weeksellaceae</taxon>
        <taxon>Chryseobacterium group</taxon>
        <taxon>Chryseobacterium</taxon>
    </lineage>
</organism>
<name>A0A3S0N215_9FLAO</name>
<proteinExistence type="predicted"/>
<accession>A0A3S0N215</accession>
<dbReference type="AlphaFoldDB" id="A0A3S0N215"/>
<dbReference type="Proteomes" id="UP000276953">
    <property type="component" value="Unassembled WGS sequence"/>
</dbReference>
<gene>
    <name evidence="1" type="ORF">EJ377_18045</name>
</gene>
<sequence length="209" mass="24043">MKSGQHSEFFSIISDNEKFLKPYSSSHLGDISASSQELSNMENIDSDLDFISNLTQNYCLFHIEGRTVFRNNPPRDLYIQDSNLSQLLDVLGIEPLSDNLDEESRNLQELLNEQITLFKNTPIDKVFKILRKPETAHLMRSFLPELEGNYTQVGLLTAIFGMIERMNKNTAYKDLRENLQSGADIKRDQIFHSAAPYELIGKAYKKKEF</sequence>
<protein>
    <submittedName>
        <fullName evidence="1">Uncharacterized protein</fullName>
    </submittedName>
</protein>
<reference evidence="1 2" key="1">
    <citation type="submission" date="2018-12" db="EMBL/GenBank/DDBJ databases">
        <title>Draft Genome Sequence of Chryseobacterium arthrosphaerae strain ED882-96 Isolated from the Blood of a Patient with Liver Cirrhosis in Taiwan.</title>
        <authorList>
            <person name="Lin J.-N."/>
            <person name="Lai C.-H."/>
            <person name="Yang C.-H."/>
            <person name="Huang Y.-H."/>
        </authorList>
    </citation>
    <scope>NUCLEOTIDE SEQUENCE [LARGE SCALE GENOMIC DNA]</scope>
    <source>
        <strain evidence="1 2">ED882-96</strain>
    </source>
</reference>